<feature type="transmembrane region" description="Helical" evidence="13">
    <location>
        <begin position="6"/>
        <end position="26"/>
    </location>
</feature>
<dbReference type="OrthoDB" id="10257275at2759"/>
<proteinExistence type="inferred from homology"/>
<evidence type="ECO:0000256" key="3">
    <source>
        <dbReference type="ARBA" id="ARBA00009045"/>
    </source>
</evidence>
<dbReference type="GO" id="GO:0016020">
    <property type="term" value="C:membrane"/>
    <property type="evidence" value="ECO:0007669"/>
    <property type="project" value="InterPro"/>
</dbReference>
<dbReference type="PANTHER" id="PTHR43066:SF1">
    <property type="entry name" value="RHOMBOID PROTEIN 2"/>
    <property type="match status" value="1"/>
</dbReference>
<feature type="non-terminal residue" evidence="15">
    <location>
        <position position="173"/>
    </location>
</feature>
<dbReference type="InterPro" id="IPR022764">
    <property type="entry name" value="Peptidase_S54_rhomboid_dom"/>
</dbReference>
<evidence type="ECO:0000256" key="9">
    <source>
        <dbReference type="ARBA" id="ARBA00023136"/>
    </source>
</evidence>
<keyword evidence="7" id="KW-0378">Hydrolase</keyword>
<feature type="domain" description="Peptidase S54 rhomboid" evidence="14">
    <location>
        <begin position="1"/>
        <end position="138"/>
    </location>
</feature>
<evidence type="ECO:0000256" key="7">
    <source>
        <dbReference type="ARBA" id="ARBA00022801"/>
    </source>
</evidence>
<evidence type="ECO:0000256" key="13">
    <source>
        <dbReference type="SAM" id="Phobius"/>
    </source>
</evidence>
<evidence type="ECO:0000256" key="5">
    <source>
        <dbReference type="ARBA" id="ARBA00022670"/>
    </source>
</evidence>
<dbReference type="GO" id="GO:0004252">
    <property type="term" value="F:serine-type endopeptidase activity"/>
    <property type="evidence" value="ECO:0007669"/>
    <property type="project" value="InterPro"/>
</dbReference>
<evidence type="ECO:0000313" key="16">
    <source>
        <dbReference type="Proteomes" id="UP000095009"/>
    </source>
</evidence>
<evidence type="ECO:0000259" key="14">
    <source>
        <dbReference type="Pfam" id="PF01694"/>
    </source>
</evidence>
<feature type="transmembrane region" description="Helical" evidence="13">
    <location>
        <begin position="38"/>
        <end position="59"/>
    </location>
</feature>
<dbReference type="GO" id="GO:0006508">
    <property type="term" value="P:proteolysis"/>
    <property type="evidence" value="ECO:0007669"/>
    <property type="project" value="UniProtKB-KW"/>
</dbReference>
<dbReference type="Pfam" id="PF01694">
    <property type="entry name" value="Rhomboid"/>
    <property type="match status" value="1"/>
</dbReference>
<keyword evidence="16" id="KW-1185">Reference proteome</keyword>
<evidence type="ECO:0000256" key="4">
    <source>
        <dbReference type="ARBA" id="ARBA00013039"/>
    </source>
</evidence>
<comment type="catalytic activity">
    <reaction evidence="1">
        <text>Cleaves type-1 transmembrane domains using a catalytic dyad composed of serine and histidine that are contributed by different transmembrane domains.</text>
        <dbReference type="EC" id="3.4.21.105"/>
    </reaction>
</comment>
<protein>
    <recommendedName>
        <fullName evidence="11">Rhomboid-type serine protease 2</fullName>
        <ecNumber evidence="4">3.4.21.105</ecNumber>
    </recommendedName>
    <alternativeName>
        <fullName evidence="12">Rhomboid protein 2</fullName>
    </alternativeName>
</protein>
<dbReference type="STRING" id="857566.A0A1E3PN18"/>
<gene>
    <name evidence="15" type="ORF">NADFUDRAFT_7061</name>
</gene>
<keyword evidence="8 13" id="KW-1133">Transmembrane helix</keyword>
<reference evidence="15 16" key="1">
    <citation type="journal article" date="2016" name="Proc. Natl. Acad. Sci. U.S.A.">
        <title>Comparative genomics of biotechnologically important yeasts.</title>
        <authorList>
            <person name="Riley R."/>
            <person name="Haridas S."/>
            <person name="Wolfe K.H."/>
            <person name="Lopes M.R."/>
            <person name="Hittinger C.T."/>
            <person name="Goeker M."/>
            <person name="Salamov A.A."/>
            <person name="Wisecaver J.H."/>
            <person name="Long T.M."/>
            <person name="Calvey C.H."/>
            <person name="Aerts A.L."/>
            <person name="Barry K.W."/>
            <person name="Choi C."/>
            <person name="Clum A."/>
            <person name="Coughlan A.Y."/>
            <person name="Deshpande S."/>
            <person name="Douglass A.P."/>
            <person name="Hanson S.J."/>
            <person name="Klenk H.-P."/>
            <person name="LaButti K.M."/>
            <person name="Lapidus A."/>
            <person name="Lindquist E.A."/>
            <person name="Lipzen A.M."/>
            <person name="Meier-Kolthoff J.P."/>
            <person name="Ohm R.A."/>
            <person name="Otillar R.P."/>
            <person name="Pangilinan J.L."/>
            <person name="Peng Y."/>
            <person name="Rokas A."/>
            <person name="Rosa C.A."/>
            <person name="Scheuner C."/>
            <person name="Sibirny A.A."/>
            <person name="Slot J.C."/>
            <person name="Stielow J.B."/>
            <person name="Sun H."/>
            <person name="Kurtzman C.P."/>
            <person name="Blackwell M."/>
            <person name="Grigoriev I.V."/>
            <person name="Jeffries T.W."/>
        </authorList>
    </citation>
    <scope>NUCLEOTIDE SEQUENCE [LARGE SCALE GENOMIC DNA]</scope>
    <source>
        <strain evidence="15 16">DSM 6958</strain>
    </source>
</reference>
<keyword evidence="5" id="KW-0645">Protease</keyword>
<comment type="similarity">
    <text evidence="3">Belongs to the peptidase S54 family.</text>
</comment>
<evidence type="ECO:0000256" key="1">
    <source>
        <dbReference type="ARBA" id="ARBA00000156"/>
    </source>
</evidence>
<name>A0A1E3PN18_9ASCO</name>
<dbReference type="AlphaFoldDB" id="A0A1E3PN18"/>
<dbReference type="InterPro" id="IPR035952">
    <property type="entry name" value="Rhomboid-like_sf"/>
</dbReference>
<dbReference type="PANTHER" id="PTHR43066">
    <property type="entry name" value="RHOMBOID-RELATED PROTEIN"/>
    <property type="match status" value="1"/>
</dbReference>
<evidence type="ECO:0000256" key="6">
    <source>
        <dbReference type="ARBA" id="ARBA00022692"/>
    </source>
</evidence>
<evidence type="ECO:0000256" key="2">
    <source>
        <dbReference type="ARBA" id="ARBA00004257"/>
    </source>
</evidence>
<dbReference type="Proteomes" id="UP000095009">
    <property type="component" value="Unassembled WGS sequence"/>
</dbReference>
<evidence type="ECO:0000313" key="15">
    <source>
        <dbReference type="EMBL" id="ODQ66227.1"/>
    </source>
</evidence>
<sequence length="173" mass="19406">RLVTYTWVHLSVIHILLNVFILMSLLPKFERQFGTIRTSLTLICLSIAPALIYCGLSLLFFPHTLVGGASGIVFSLWGYYSYRDSLTTPTLQFSENFAIPMWASPVFTLLITALLVPDSSFVGHFLGLIAGWGLVLGYFEFILEPSSNFIVKLETKADFLIRLFPPGCTYVKE</sequence>
<dbReference type="SUPFAM" id="SSF144091">
    <property type="entry name" value="Rhomboid-like"/>
    <property type="match status" value="1"/>
</dbReference>
<feature type="non-terminal residue" evidence="15">
    <location>
        <position position="1"/>
    </location>
</feature>
<dbReference type="EC" id="3.4.21.105" evidence="4"/>
<dbReference type="EMBL" id="KV454408">
    <property type="protein sequence ID" value="ODQ66227.1"/>
    <property type="molecule type" value="Genomic_DNA"/>
</dbReference>
<evidence type="ECO:0000256" key="12">
    <source>
        <dbReference type="ARBA" id="ARBA00042081"/>
    </source>
</evidence>
<feature type="transmembrane region" description="Helical" evidence="13">
    <location>
        <begin position="121"/>
        <end position="143"/>
    </location>
</feature>
<organism evidence="15 16">
    <name type="scientific">Nadsonia fulvescens var. elongata DSM 6958</name>
    <dbReference type="NCBI Taxonomy" id="857566"/>
    <lineage>
        <taxon>Eukaryota</taxon>
        <taxon>Fungi</taxon>
        <taxon>Dikarya</taxon>
        <taxon>Ascomycota</taxon>
        <taxon>Saccharomycotina</taxon>
        <taxon>Dipodascomycetes</taxon>
        <taxon>Dipodascales</taxon>
        <taxon>Dipodascales incertae sedis</taxon>
        <taxon>Nadsonia</taxon>
    </lineage>
</organism>
<evidence type="ECO:0000256" key="10">
    <source>
        <dbReference type="ARBA" id="ARBA00037147"/>
    </source>
</evidence>
<evidence type="ECO:0000256" key="11">
    <source>
        <dbReference type="ARBA" id="ARBA00039804"/>
    </source>
</evidence>
<feature type="transmembrane region" description="Helical" evidence="13">
    <location>
        <begin position="94"/>
        <end position="115"/>
    </location>
</feature>
<dbReference type="Gene3D" id="1.20.1540.10">
    <property type="entry name" value="Rhomboid-like"/>
    <property type="match status" value="1"/>
</dbReference>
<keyword evidence="9 13" id="KW-0472">Membrane</keyword>
<keyword evidence="6 13" id="KW-0812">Transmembrane</keyword>
<comment type="function">
    <text evidence="10">Probable rhomboid-type serine protease that catalyzes intramembrane proteolysis.</text>
</comment>
<feature type="transmembrane region" description="Helical" evidence="13">
    <location>
        <begin position="65"/>
        <end position="82"/>
    </location>
</feature>
<dbReference type="GO" id="GO:0005794">
    <property type="term" value="C:Golgi apparatus"/>
    <property type="evidence" value="ECO:0007669"/>
    <property type="project" value="UniProtKB-SubCell"/>
</dbReference>
<evidence type="ECO:0000256" key="8">
    <source>
        <dbReference type="ARBA" id="ARBA00022989"/>
    </source>
</evidence>
<comment type="subcellular location">
    <subcellularLocation>
        <location evidence="2">Golgi apparatus</location>
        <location evidence="2">cis-Golgi network membrane</location>
        <topology evidence="2">Multi-pass membrane protein</topology>
    </subcellularLocation>
</comment>
<accession>A0A1E3PN18</accession>